<dbReference type="Pfam" id="PF03466">
    <property type="entry name" value="LysR_substrate"/>
    <property type="match status" value="1"/>
</dbReference>
<dbReference type="InterPro" id="IPR036388">
    <property type="entry name" value="WH-like_DNA-bd_sf"/>
</dbReference>
<proteinExistence type="inferred from homology"/>
<dbReference type="Pfam" id="PF00126">
    <property type="entry name" value="HTH_1"/>
    <property type="match status" value="1"/>
</dbReference>
<dbReference type="Gene3D" id="3.40.190.10">
    <property type="entry name" value="Periplasmic binding protein-like II"/>
    <property type="match status" value="2"/>
</dbReference>
<evidence type="ECO:0000313" key="6">
    <source>
        <dbReference type="EMBL" id="GIH43620.1"/>
    </source>
</evidence>
<gene>
    <name evidence="6" type="ORF">Mco01_66200</name>
</gene>
<evidence type="ECO:0000313" key="7">
    <source>
        <dbReference type="Proteomes" id="UP000603904"/>
    </source>
</evidence>
<sequence>MSNTDIVLAMFRLRISFLLMDLVRHLAYFVAVAEELHFGNAAARLGMAQPPLSQRVKRLEEELGVRLFDRSSRQVALTEAGRLLLPEAREIVLRVERLRDLVGGAADGAGTTVRAAVPSDLGGAVLAALIAGFRARCPGVRLSLAEMGTAAQAAALLDGGLDVGVLRHPVTASGLGFGPVLVQHPGVLLPEGDELASWSAVHLADLAGRALVLFPRESEPGLHDETLATCRRHGFAPVEVSPAANAGFALGLVLSGTAVALGPPAGVPGTVWRPLAGAPIAWRCSTAWRGEPGPHVGDFTAVAVRVLREDAGMADDAAAPARRVAPRPATGFLA</sequence>
<evidence type="ECO:0000256" key="4">
    <source>
        <dbReference type="ARBA" id="ARBA00023163"/>
    </source>
</evidence>
<reference evidence="6 7" key="1">
    <citation type="submission" date="2021-01" db="EMBL/GenBank/DDBJ databases">
        <title>Whole genome shotgun sequence of Microbispora corallina NBRC 16416.</title>
        <authorList>
            <person name="Komaki H."/>
            <person name="Tamura T."/>
        </authorList>
    </citation>
    <scope>NUCLEOTIDE SEQUENCE [LARGE SCALE GENOMIC DNA]</scope>
    <source>
        <strain evidence="6 7">NBRC 16416</strain>
    </source>
</reference>
<dbReference type="SUPFAM" id="SSF53850">
    <property type="entry name" value="Periplasmic binding protein-like II"/>
    <property type="match status" value="1"/>
</dbReference>
<keyword evidence="2" id="KW-0805">Transcription regulation</keyword>
<dbReference type="SUPFAM" id="SSF46785">
    <property type="entry name" value="Winged helix' DNA-binding domain"/>
    <property type="match status" value="1"/>
</dbReference>
<feature type="domain" description="HTH lysR-type" evidence="5">
    <location>
        <begin position="21"/>
        <end position="78"/>
    </location>
</feature>
<dbReference type="InterPro" id="IPR000847">
    <property type="entry name" value="LysR_HTH_N"/>
</dbReference>
<name>A0ABQ4G990_9ACTN</name>
<dbReference type="Proteomes" id="UP000603904">
    <property type="component" value="Unassembled WGS sequence"/>
</dbReference>
<evidence type="ECO:0000256" key="3">
    <source>
        <dbReference type="ARBA" id="ARBA00023125"/>
    </source>
</evidence>
<dbReference type="Gene3D" id="1.10.10.10">
    <property type="entry name" value="Winged helix-like DNA-binding domain superfamily/Winged helix DNA-binding domain"/>
    <property type="match status" value="1"/>
</dbReference>
<dbReference type="InterPro" id="IPR036390">
    <property type="entry name" value="WH_DNA-bd_sf"/>
</dbReference>
<keyword evidence="3" id="KW-0238">DNA-binding</keyword>
<dbReference type="PRINTS" id="PR00039">
    <property type="entry name" value="HTHLYSR"/>
</dbReference>
<dbReference type="CDD" id="cd08414">
    <property type="entry name" value="PBP2_LTTR_aromatics_like"/>
    <property type="match status" value="1"/>
</dbReference>
<dbReference type="InterPro" id="IPR005119">
    <property type="entry name" value="LysR_subst-bd"/>
</dbReference>
<dbReference type="PANTHER" id="PTHR30346">
    <property type="entry name" value="TRANSCRIPTIONAL DUAL REGULATOR HCAR-RELATED"/>
    <property type="match status" value="1"/>
</dbReference>
<accession>A0ABQ4G990</accession>
<evidence type="ECO:0000256" key="1">
    <source>
        <dbReference type="ARBA" id="ARBA00009437"/>
    </source>
</evidence>
<protein>
    <submittedName>
        <fullName evidence="6">LysR family transcriptional regulator</fullName>
    </submittedName>
</protein>
<organism evidence="6 7">
    <name type="scientific">Microbispora corallina</name>
    <dbReference type="NCBI Taxonomy" id="83302"/>
    <lineage>
        <taxon>Bacteria</taxon>
        <taxon>Bacillati</taxon>
        <taxon>Actinomycetota</taxon>
        <taxon>Actinomycetes</taxon>
        <taxon>Streptosporangiales</taxon>
        <taxon>Streptosporangiaceae</taxon>
        <taxon>Microbispora</taxon>
    </lineage>
</organism>
<dbReference type="PROSITE" id="PS50931">
    <property type="entry name" value="HTH_LYSR"/>
    <property type="match status" value="1"/>
</dbReference>
<evidence type="ECO:0000259" key="5">
    <source>
        <dbReference type="PROSITE" id="PS50931"/>
    </source>
</evidence>
<dbReference type="PANTHER" id="PTHR30346:SF0">
    <property type="entry name" value="HCA OPERON TRANSCRIPTIONAL ACTIVATOR HCAR"/>
    <property type="match status" value="1"/>
</dbReference>
<keyword evidence="7" id="KW-1185">Reference proteome</keyword>
<comment type="similarity">
    <text evidence="1">Belongs to the LysR transcriptional regulatory family.</text>
</comment>
<dbReference type="EMBL" id="BOOC01000042">
    <property type="protein sequence ID" value="GIH43620.1"/>
    <property type="molecule type" value="Genomic_DNA"/>
</dbReference>
<comment type="caution">
    <text evidence="6">The sequence shown here is derived from an EMBL/GenBank/DDBJ whole genome shotgun (WGS) entry which is preliminary data.</text>
</comment>
<keyword evidence="4" id="KW-0804">Transcription</keyword>
<evidence type="ECO:0000256" key="2">
    <source>
        <dbReference type="ARBA" id="ARBA00023015"/>
    </source>
</evidence>